<organism evidence="2 3">
    <name type="scientific">Halorubrum salinarum</name>
    <dbReference type="NCBI Taxonomy" id="2739057"/>
    <lineage>
        <taxon>Archaea</taxon>
        <taxon>Methanobacteriati</taxon>
        <taxon>Methanobacteriota</taxon>
        <taxon>Stenosarchaea group</taxon>
        <taxon>Halobacteria</taxon>
        <taxon>Halobacteriales</taxon>
        <taxon>Haloferacaceae</taxon>
        <taxon>Halorubrum</taxon>
    </lineage>
</organism>
<dbReference type="KEGG" id="hsai:HPS36_00250"/>
<proteinExistence type="predicted"/>
<dbReference type="InterPro" id="IPR002376">
    <property type="entry name" value="Formyl_transf_N"/>
</dbReference>
<keyword evidence="3" id="KW-1185">Reference proteome</keyword>
<dbReference type="Pfam" id="PF00551">
    <property type="entry name" value="Formyl_trans_N"/>
    <property type="match status" value="1"/>
</dbReference>
<dbReference type="InterPro" id="IPR036477">
    <property type="entry name" value="Formyl_transf_N_sf"/>
</dbReference>
<sequence length="249" mass="28098">MKSLQELVDGQPIDVSLVVLADEPDTNVDRGLLSDVKQKRTWLIVALLQKLFDILQNEDPYGSLQRINQVDCIQNAPVHKTTMIRSGKYGYEFSEDTLALVAEKADVAVHFGIGILRGDILTTPPFGVIGFHHGDVREYRGGPPGFWEFVHGAEETGVTVQRFTETLDGGEILSFKSIKIDDTKCWKEVRERQYVASVDMLSEAVDNIKDPEYDPEVPSTLGRVYSPSDRDWRTTVRYIYRVFASKVDT</sequence>
<dbReference type="AlphaFoldDB" id="A0A7D3XT77"/>
<dbReference type="GeneID" id="55593386"/>
<name>A0A7D3XT77_9EURY</name>
<feature type="domain" description="Formyl transferase N-terminal" evidence="1">
    <location>
        <begin position="100"/>
        <end position="204"/>
    </location>
</feature>
<evidence type="ECO:0000313" key="2">
    <source>
        <dbReference type="EMBL" id="QKG91344.1"/>
    </source>
</evidence>
<gene>
    <name evidence="2" type="ORF">HPS36_00250</name>
</gene>
<evidence type="ECO:0000259" key="1">
    <source>
        <dbReference type="Pfam" id="PF00551"/>
    </source>
</evidence>
<reference evidence="2 3" key="1">
    <citation type="submission" date="2020-05" db="EMBL/GenBank/DDBJ databases">
        <title>Halorubrum RHB-C sp.nov., an extremely halophilic archaeon isolated from solar salt farm.</title>
        <authorList>
            <person name="Ho H."/>
            <person name="Danganan R.E."/>
            <person name="Dedeles G.R."/>
            <person name="Kim S.-G."/>
        </authorList>
    </citation>
    <scope>NUCLEOTIDE SEQUENCE [LARGE SCALE GENOMIC DNA]</scope>
    <source>
        <strain evidence="2 3">RHB-C</strain>
    </source>
</reference>
<dbReference type="EMBL" id="CP053941">
    <property type="protein sequence ID" value="QKG91344.1"/>
    <property type="molecule type" value="Genomic_DNA"/>
</dbReference>
<dbReference type="Gene3D" id="3.40.50.170">
    <property type="entry name" value="Formyl transferase, N-terminal domain"/>
    <property type="match status" value="1"/>
</dbReference>
<dbReference type="SUPFAM" id="SSF53328">
    <property type="entry name" value="Formyltransferase"/>
    <property type="match status" value="1"/>
</dbReference>
<dbReference type="RefSeq" id="WP_173228044.1">
    <property type="nucleotide sequence ID" value="NZ_CP053941.1"/>
</dbReference>
<evidence type="ECO:0000313" key="3">
    <source>
        <dbReference type="Proteomes" id="UP000505020"/>
    </source>
</evidence>
<protein>
    <recommendedName>
        <fullName evidence="1">Formyl transferase N-terminal domain-containing protein</fullName>
    </recommendedName>
</protein>
<accession>A0A7D3XT77</accession>
<dbReference type="Proteomes" id="UP000505020">
    <property type="component" value="Chromosome"/>
</dbReference>